<keyword evidence="6 15" id="KW-0418">Kinase</keyword>
<dbReference type="Proteomes" id="UP001252875">
    <property type="component" value="Unassembled WGS sequence"/>
</dbReference>
<comment type="similarity">
    <text evidence="1">Belongs to the ThiD family.</text>
</comment>
<evidence type="ECO:0000256" key="9">
    <source>
        <dbReference type="ARBA" id="ARBA00042307"/>
    </source>
</evidence>
<dbReference type="EC" id="2.7.1.35" evidence="2"/>
<feature type="domain" description="Pyridoxamine kinase/Phosphomethylpyrimidine kinase" evidence="14">
    <location>
        <begin position="12"/>
        <end position="253"/>
    </location>
</feature>
<evidence type="ECO:0000256" key="1">
    <source>
        <dbReference type="ARBA" id="ARBA00009879"/>
    </source>
</evidence>
<dbReference type="CDD" id="cd01169">
    <property type="entry name" value="HMPP_kinase"/>
    <property type="match status" value="1"/>
</dbReference>
<dbReference type="SUPFAM" id="SSF53613">
    <property type="entry name" value="Ribokinase-like"/>
    <property type="match status" value="1"/>
</dbReference>
<evidence type="ECO:0000313" key="15">
    <source>
        <dbReference type="EMBL" id="MDT2599778.1"/>
    </source>
</evidence>
<evidence type="ECO:0000259" key="14">
    <source>
        <dbReference type="Pfam" id="PF08543"/>
    </source>
</evidence>
<evidence type="ECO:0000256" key="8">
    <source>
        <dbReference type="ARBA" id="ARBA00022842"/>
    </source>
</evidence>
<proteinExistence type="inferred from homology"/>
<dbReference type="PANTHER" id="PTHR20858">
    <property type="entry name" value="PHOSPHOMETHYLPYRIMIDINE KINASE"/>
    <property type="match status" value="1"/>
</dbReference>
<dbReference type="NCBIfam" id="TIGR00097">
    <property type="entry name" value="HMP-P_kinase"/>
    <property type="match status" value="1"/>
</dbReference>
<evidence type="ECO:0000256" key="3">
    <source>
        <dbReference type="ARBA" id="ARBA00022679"/>
    </source>
</evidence>
<accession>A0ABU3EZR4</accession>
<protein>
    <recommendedName>
        <fullName evidence="2">pyridoxal kinase</fullName>
        <ecNumber evidence="2">2.7.1.35</ecNumber>
    </recommendedName>
    <alternativeName>
        <fullName evidence="10">PN/PL/PM kinase</fullName>
    </alternativeName>
    <alternativeName>
        <fullName evidence="11">Pyridoxal kinase</fullName>
    </alternativeName>
    <alternativeName>
        <fullName evidence="9">Pyridoxamine kinase</fullName>
    </alternativeName>
    <alternativeName>
        <fullName evidence="12">Vitamin B6 kinase</fullName>
    </alternativeName>
</protein>
<dbReference type="GO" id="GO:0008972">
    <property type="term" value="F:phosphomethylpyrimidine kinase activity"/>
    <property type="evidence" value="ECO:0007669"/>
    <property type="project" value="UniProtKB-EC"/>
</dbReference>
<evidence type="ECO:0000256" key="4">
    <source>
        <dbReference type="ARBA" id="ARBA00022723"/>
    </source>
</evidence>
<sequence>MTKTVLTIAGSDTLAGGGLQSDLKTFENHHLFGLTAITCIAVVNNGQFEINDLPPKLLQEQLKTIDDNLSLDGIKIGLIHQLESLEIVKKFLQRFDSPIVLDPVMAFKETDRVYSDTYREKLIELFPFATIITPNLKEAEILSQQKITNLDEMEQAAQKISALGARSVVIKGGERLSGDLASDLFYDGAHFEFFSKPKLAKTTINGAGCTFASAITSNLVLGNDLISAIKDSKEYVYQGIKNGFTLKNGEGNVWFGDSVKTEVLT</sequence>
<keyword evidence="4" id="KW-0479">Metal-binding</keyword>
<evidence type="ECO:0000313" key="16">
    <source>
        <dbReference type="Proteomes" id="UP001252875"/>
    </source>
</evidence>
<evidence type="ECO:0000256" key="11">
    <source>
        <dbReference type="ARBA" id="ARBA00042396"/>
    </source>
</evidence>
<dbReference type="EMBL" id="JARPYI010000003">
    <property type="protein sequence ID" value="MDT2599778.1"/>
    <property type="molecule type" value="Genomic_DNA"/>
</dbReference>
<evidence type="ECO:0000256" key="5">
    <source>
        <dbReference type="ARBA" id="ARBA00022741"/>
    </source>
</evidence>
<evidence type="ECO:0000256" key="6">
    <source>
        <dbReference type="ARBA" id="ARBA00022777"/>
    </source>
</evidence>
<evidence type="ECO:0000256" key="10">
    <source>
        <dbReference type="ARBA" id="ARBA00042348"/>
    </source>
</evidence>
<keyword evidence="3 15" id="KW-0808">Transferase</keyword>
<dbReference type="InterPro" id="IPR013749">
    <property type="entry name" value="PM/HMP-P_kinase-1"/>
</dbReference>
<dbReference type="Pfam" id="PF08543">
    <property type="entry name" value="Phos_pyr_kin"/>
    <property type="match status" value="1"/>
</dbReference>
<dbReference type="GO" id="GO:0008902">
    <property type="term" value="F:hydroxymethylpyrimidine kinase activity"/>
    <property type="evidence" value="ECO:0007669"/>
    <property type="project" value="UniProtKB-EC"/>
</dbReference>
<gene>
    <name evidence="15" type="ORF">P7D85_08335</name>
</gene>
<comment type="catalytic activity">
    <reaction evidence="13">
        <text>pyridoxal + ATP = pyridoxal 5'-phosphate + ADP + H(+)</text>
        <dbReference type="Rhea" id="RHEA:10224"/>
        <dbReference type="ChEBI" id="CHEBI:15378"/>
        <dbReference type="ChEBI" id="CHEBI:17310"/>
        <dbReference type="ChEBI" id="CHEBI:30616"/>
        <dbReference type="ChEBI" id="CHEBI:456216"/>
        <dbReference type="ChEBI" id="CHEBI:597326"/>
        <dbReference type="EC" id="2.7.1.35"/>
    </reaction>
</comment>
<keyword evidence="5" id="KW-0547">Nucleotide-binding</keyword>
<keyword evidence="8" id="KW-0460">Magnesium</keyword>
<name>A0ABU3EZR4_9ENTE</name>
<evidence type="ECO:0000256" key="2">
    <source>
        <dbReference type="ARBA" id="ARBA00012104"/>
    </source>
</evidence>
<dbReference type="InterPro" id="IPR004399">
    <property type="entry name" value="HMP/HMP-P_kinase_dom"/>
</dbReference>
<evidence type="ECO:0000256" key="12">
    <source>
        <dbReference type="ARBA" id="ARBA00042531"/>
    </source>
</evidence>
<evidence type="ECO:0000256" key="7">
    <source>
        <dbReference type="ARBA" id="ARBA00022840"/>
    </source>
</evidence>
<organism evidence="15 16">
    <name type="scientific">Enterococcus hulanensis</name>
    <dbReference type="NCBI Taxonomy" id="2559929"/>
    <lineage>
        <taxon>Bacteria</taxon>
        <taxon>Bacillati</taxon>
        <taxon>Bacillota</taxon>
        <taxon>Bacilli</taxon>
        <taxon>Lactobacillales</taxon>
        <taxon>Enterococcaceae</taxon>
        <taxon>Enterococcus</taxon>
    </lineage>
</organism>
<dbReference type="RefSeq" id="WP_311821681.1">
    <property type="nucleotide sequence ID" value="NZ_JARPYF010000002.1"/>
</dbReference>
<dbReference type="InterPro" id="IPR029056">
    <property type="entry name" value="Ribokinase-like"/>
</dbReference>
<evidence type="ECO:0000256" key="13">
    <source>
        <dbReference type="ARBA" id="ARBA00049293"/>
    </source>
</evidence>
<keyword evidence="7" id="KW-0067">ATP-binding</keyword>
<reference evidence="15 16" key="1">
    <citation type="submission" date="2023-03" db="EMBL/GenBank/DDBJ databases">
        <authorList>
            <person name="Shen W."/>
            <person name="Cai J."/>
        </authorList>
    </citation>
    <scope>NUCLEOTIDE SEQUENCE [LARGE SCALE GENOMIC DNA]</scope>
    <source>
        <strain evidence="15 16">D6-4</strain>
    </source>
</reference>
<dbReference type="NCBIfam" id="NF009078">
    <property type="entry name" value="PRK12413.1"/>
    <property type="match status" value="1"/>
</dbReference>
<dbReference type="Gene3D" id="3.40.1190.20">
    <property type="match status" value="1"/>
</dbReference>
<dbReference type="PANTHER" id="PTHR20858:SF19">
    <property type="entry name" value="PYRIDOXINE KINASE"/>
    <property type="match status" value="1"/>
</dbReference>
<keyword evidence="16" id="KW-1185">Reference proteome</keyword>
<comment type="caution">
    <text evidence="15">The sequence shown here is derived from an EMBL/GenBank/DDBJ whole genome shotgun (WGS) entry which is preliminary data.</text>
</comment>